<accession>A0AAW0Z4X3</accession>
<feature type="domain" description="Protein CPL1-like" evidence="3">
    <location>
        <begin position="115"/>
        <end position="174"/>
    </location>
</feature>
<dbReference type="Proteomes" id="UP001388673">
    <property type="component" value="Unassembled WGS sequence"/>
</dbReference>
<name>A0AAW0Z4X3_9TREE</name>
<evidence type="ECO:0000259" key="3">
    <source>
        <dbReference type="Pfam" id="PF21671"/>
    </source>
</evidence>
<dbReference type="KEGG" id="kne:92178229"/>
<proteinExistence type="predicted"/>
<protein>
    <recommendedName>
        <fullName evidence="3">Protein CPL1-like domain-containing protein</fullName>
    </recommendedName>
</protein>
<dbReference type="InterPro" id="IPR048661">
    <property type="entry name" value="CPL1-like"/>
</dbReference>
<dbReference type="PANTHER" id="PTHR35192">
    <property type="entry name" value="PROTEIN, PUTATIVE-RELATED"/>
    <property type="match status" value="1"/>
</dbReference>
<comment type="caution">
    <text evidence="4">The sequence shown here is derived from an EMBL/GenBank/DDBJ whole genome shotgun (WGS) entry which is preliminary data.</text>
</comment>
<evidence type="ECO:0000313" key="5">
    <source>
        <dbReference type="Proteomes" id="UP001388673"/>
    </source>
</evidence>
<organism evidence="4 5">
    <name type="scientific">Kwoniella newhampshirensis</name>
    <dbReference type="NCBI Taxonomy" id="1651941"/>
    <lineage>
        <taxon>Eukaryota</taxon>
        <taxon>Fungi</taxon>
        <taxon>Dikarya</taxon>
        <taxon>Basidiomycota</taxon>
        <taxon>Agaricomycotina</taxon>
        <taxon>Tremellomycetes</taxon>
        <taxon>Tremellales</taxon>
        <taxon>Cryptococcaceae</taxon>
        <taxon>Kwoniella</taxon>
    </lineage>
</organism>
<evidence type="ECO:0000256" key="2">
    <source>
        <dbReference type="SAM" id="SignalP"/>
    </source>
</evidence>
<dbReference type="GeneID" id="92178229"/>
<reference evidence="4 5" key="1">
    <citation type="journal article" date="2024" name="bioRxiv">
        <title>Comparative genomics of Cryptococcus and Kwoniella reveals pathogenesis evolution and contrasting karyotype dynamics via intercentromeric recombination or chromosome fusion.</title>
        <authorList>
            <person name="Coelho M.A."/>
            <person name="David-Palma M."/>
            <person name="Shea T."/>
            <person name="Bowers K."/>
            <person name="McGinley-Smith S."/>
            <person name="Mohammad A.W."/>
            <person name="Gnirke A."/>
            <person name="Yurkov A.M."/>
            <person name="Nowrousian M."/>
            <person name="Sun S."/>
            <person name="Cuomo C.A."/>
            <person name="Heitman J."/>
        </authorList>
    </citation>
    <scope>NUCLEOTIDE SEQUENCE [LARGE SCALE GENOMIC DNA]</scope>
    <source>
        <strain evidence="4 5">CBS 13917</strain>
    </source>
</reference>
<dbReference type="AlphaFoldDB" id="A0AAW0Z4X3"/>
<dbReference type="Pfam" id="PF21671">
    <property type="entry name" value="CPL1-like"/>
    <property type="match status" value="1"/>
</dbReference>
<feature type="region of interest" description="Disordered" evidence="1">
    <location>
        <begin position="35"/>
        <end position="61"/>
    </location>
</feature>
<sequence length="205" mass="21418">MITLPPTIQRLIFIFILATPLLSLAAPAAAAAAPAAEPPSKLQPRAPAPSRRMGATKRSKKIEPLKKKDYSSFLCPGGSVACPIPPPTLELITPESAASLQGSLNSLADWFKVGFECVELDTELNSCGGCLALGVGQDCSTIVNARATGCESGQCRVYSCFEGYVVSPDRTTCVKKGTATPATPITAIVSDSEAGHDDQIILGKR</sequence>
<dbReference type="EMBL" id="JBCAWK010000002">
    <property type="protein sequence ID" value="KAK8865822.1"/>
    <property type="molecule type" value="Genomic_DNA"/>
</dbReference>
<feature type="chain" id="PRO_5043732462" description="Protein CPL1-like domain-containing protein" evidence="2">
    <location>
        <begin position="26"/>
        <end position="205"/>
    </location>
</feature>
<evidence type="ECO:0000256" key="1">
    <source>
        <dbReference type="SAM" id="MobiDB-lite"/>
    </source>
</evidence>
<dbReference type="RefSeq" id="XP_066805301.1">
    <property type="nucleotide sequence ID" value="XM_066944100.1"/>
</dbReference>
<evidence type="ECO:0000313" key="4">
    <source>
        <dbReference type="EMBL" id="KAK8865822.1"/>
    </source>
</evidence>
<feature type="signal peptide" evidence="2">
    <location>
        <begin position="1"/>
        <end position="25"/>
    </location>
</feature>
<dbReference type="PANTHER" id="PTHR35192:SF2">
    <property type="entry name" value="APPLE DOMAIN-CONTAINING PROTEIN"/>
    <property type="match status" value="1"/>
</dbReference>
<dbReference type="InterPro" id="IPR038955">
    <property type="entry name" value="PriA/CPL1_fungi"/>
</dbReference>
<keyword evidence="2" id="KW-0732">Signal</keyword>
<keyword evidence="5" id="KW-1185">Reference proteome</keyword>
<gene>
    <name evidence="4" type="ORF">IAR55_000970</name>
</gene>